<keyword evidence="4 8" id="KW-0812">Transmembrane</keyword>
<dbReference type="Pfam" id="PF07715">
    <property type="entry name" value="Plug"/>
    <property type="match status" value="1"/>
</dbReference>
<dbReference type="Pfam" id="PF13715">
    <property type="entry name" value="CarbopepD_reg_2"/>
    <property type="match status" value="1"/>
</dbReference>
<sequence>MYKILYAIIAIVLCITRPALSQTLAAHYIQEPAQQEDKSPNTITLSEALDKLSKHYNVSFEFSDRLVKDKTVNTKLLSGNEGLDKKLKRILDPLTLQYERFGKKSYVIFVQAGEQKPSVKPQTSNLKQEILTEPAVMSEDNNRGQATSFQAGKAKIVTASSDITISGTVSDEKNDPLPGVSVIVKGTQHGTITDPNGKFSLDVPDPASKIIFSFVGYLSQEITVGNQGNINIVLKLDTKALEEVVVVGYGTVRKSDLTGSVTKVGEANIKATPISSLDRAMQGRAAGVQVVTNSARPGGGSTIRIRGSGSVNAGNDPLYVIDGFPTGNLNSINTDDIESIEVLKDASATAIYGSRGSNGVVLVTTKRGKAGKAVISYDGYYGNQSVRRTIPLLNARQFAELVNEAQTNNGGKPYFDGSTADKPAPTTLGAGTDWQKVVLRDAPIQSHQLSVSGGTDKSRYAISFGYFGQDGIILNSNFKRYTLRANLDNDLSTRLKVGLTMQGAYTTGSNARTEVDGNAGGGVISAALSYSPTFPVRNANGSYFKNQGTLNGLAVDNPLALANEFTNKTATIRLLANTFIDYKILNGLNFRTSFGADLITTKTNAYVTRLAIDGASVGGKGSVGNTQDVNWLNENTLNYNRQLTPRHNISALLGYTIQGLGRETVTAYANTFSDDFAQYNNLGAGSTLVSPSTGASQWRLISYIARANYAYDDRFLATFTARRDGSSRFGPNNKFGFFPSGALAWKIANEKWVKDITAISDAKIRMSYGLTGNQDIDNYRYLANISSPSYVIGGTLYTGSATAGIANPDLRWEKNAQFDAGVDISFFRNRIQLSADYYIKKTSDLLFSVGVPTSSGFSTTLKNIGSVRNAGFEFSFNSINIDHGGFRWASEFNITFNRNKILTLDGRQEFRTGSDATIHNTSQNPILLRVGSPLGNFFGLVTDGIFQNQAEVDASSQKNAKPGDLRYKDLNGDGNISDLDRDIIGNSNPDFFGGLNNTFSFKGFDLNIFIQGSYGNEILNYGTFDLLNMTGGNNQSAKALDRWTPANPGNTIPRANAAGGSRLLSSLHIEDGSYLRVKNISFGYNLPKSWLSRVSVGSAKVYVALQNYLTFTKYSGLDPEVNRYGSSSLSQGLDYGAYPAAKTILAGINLKF</sequence>
<keyword evidence="14" id="KW-0675">Receptor</keyword>
<evidence type="ECO:0000256" key="5">
    <source>
        <dbReference type="ARBA" id="ARBA00023077"/>
    </source>
</evidence>
<dbReference type="NCBIfam" id="TIGR04056">
    <property type="entry name" value="OMP_RagA_SusC"/>
    <property type="match status" value="1"/>
</dbReference>
<dbReference type="SUPFAM" id="SSF56935">
    <property type="entry name" value="Porins"/>
    <property type="match status" value="1"/>
</dbReference>
<dbReference type="Gene3D" id="2.40.170.20">
    <property type="entry name" value="TonB-dependent receptor, beta-barrel domain"/>
    <property type="match status" value="1"/>
</dbReference>
<dbReference type="InterPro" id="IPR023996">
    <property type="entry name" value="TonB-dep_OMP_SusC/RagA"/>
</dbReference>
<dbReference type="InterPro" id="IPR037066">
    <property type="entry name" value="Plug_dom_sf"/>
</dbReference>
<keyword evidence="7 8" id="KW-0998">Cell outer membrane</keyword>
<dbReference type="Pfam" id="PF16344">
    <property type="entry name" value="FecR_C"/>
    <property type="match status" value="1"/>
</dbReference>
<keyword evidence="6 8" id="KW-0472">Membrane</keyword>
<evidence type="ECO:0000256" key="7">
    <source>
        <dbReference type="ARBA" id="ARBA00023237"/>
    </source>
</evidence>
<feature type="signal peptide" evidence="10">
    <location>
        <begin position="1"/>
        <end position="21"/>
    </location>
</feature>
<dbReference type="Proteomes" id="UP000680038">
    <property type="component" value="Unassembled WGS sequence"/>
</dbReference>
<dbReference type="AlphaFoldDB" id="A0A916JC23"/>
<keyword evidence="5 9" id="KW-0798">TonB box</keyword>
<dbReference type="NCBIfam" id="TIGR04057">
    <property type="entry name" value="SusC_RagA_signa"/>
    <property type="match status" value="1"/>
</dbReference>
<evidence type="ECO:0000259" key="13">
    <source>
        <dbReference type="Pfam" id="PF16344"/>
    </source>
</evidence>
<dbReference type="GO" id="GO:0009279">
    <property type="term" value="C:cell outer membrane"/>
    <property type="evidence" value="ECO:0007669"/>
    <property type="project" value="UniProtKB-SubCell"/>
</dbReference>
<name>A0A916JC23_9BACT</name>
<dbReference type="RefSeq" id="WP_215239009.1">
    <property type="nucleotide sequence ID" value="NZ_CAJRAF010000002.1"/>
</dbReference>
<evidence type="ECO:0000256" key="9">
    <source>
        <dbReference type="RuleBase" id="RU003357"/>
    </source>
</evidence>
<protein>
    <submittedName>
        <fullName evidence="14">TonB-dependent receptor P3</fullName>
    </submittedName>
</protein>
<comment type="caution">
    <text evidence="14">The sequence shown here is derived from an EMBL/GenBank/DDBJ whole genome shotgun (WGS) entry which is preliminary data.</text>
</comment>
<dbReference type="FunFam" id="2.60.40.1120:FF:000003">
    <property type="entry name" value="Outer membrane protein Omp121"/>
    <property type="match status" value="1"/>
</dbReference>
<dbReference type="Gene3D" id="2.170.130.10">
    <property type="entry name" value="TonB-dependent receptor, plug domain"/>
    <property type="match status" value="1"/>
</dbReference>
<evidence type="ECO:0000256" key="2">
    <source>
        <dbReference type="ARBA" id="ARBA00022448"/>
    </source>
</evidence>
<dbReference type="InterPro" id="IPR000531">
    <property type="entry name" value="Beta-barrel_TonB"/>
</dbReference>
<gene>
    <name evidence="14" type="ORF">DYBT9275_02366</name>
</gene>
<keyword evidence="3 8" id="KW-1134">Transmembrane beta strand</keyword>
<dbReference type="InterPro" id="IPR039426">
    <property type="entry name" value="TonB-dep_rcpt-like"/>
</dbReference>
<organism evidence="14 15">
    <name type="scientific">Dyadobacter helix</name>
    <dbReference type="NCBI Taxonomy" id="2822344"/>
    <lineage>
        <taxon>Bacteria</taxon>
        <taxon>Pseudomonadati</taxon>
        <taxon>Bacteroidota</taxon>
        <taxon>Cytophagia</taxon>
        <taxon>Cytophagales</taxon>
        <taxon>Spirosomataceae</taxon>
        <taxon>Dyadobacter</taxon>
    </lineage>
</organism>
<dbReference type="FunFam" id="2.170.130.10:FF:000008">
    <property type="entry name" value="SusC/RagA family TonB-linked outer membrane protein"/>
    <property type="match status" value="1"/>
</dbReference>
<dbReference type="InterPro" id="IPR032508">
    <property type="entry name" value="FecR_C"/>
</dbReference>
<dbReference type="InterPro" id="IPR036942">
    <property type="entry name" value="Beta-barrel_TonB_sf"/>
</dbReference>
<dbReference type="InterPro" id="IPR012910">
    <property type="entry name" value="Plug_dom"/>
</dbReference>
<evidence type="ECO:0000256" key="6">
    <source>
        <dbReference type="ARBA" id="ARBA00023136"/>
    </source>
</evidence>
<evidence type="ECO:0000256" key="8">
    <source>
        <dbReference type="PROSITE-ProRule" id="PRU01360"/>
    </source>
</evidence>
<dbReference type="Pfam" id="PF00593">
    <property type="entry name" value="TonB_dep_Rec_b-barrel"/>
    <property type="match status" value="1"/>
</dbReference>
<proteinExistence type="inferred from homology"/>
<dbReference type="Gene3D" id="2.60.40.1120">
    <property type="entry name" value="Carboxypeptidase-like, regulatory domain"/>
    <property type="match status" value="1"/>
</dbReference>
<dbReference type="EMBL" id="CAJRAF010000002">
    <property type="protein sequence ID" value="CAG5000013.1"/>
    <property type="molecule type" value="Genomic_DNA"/>
</dbReference>
<feature type="domain" description="TonB-dependent receptor plug" evidence="12">
    <location>
        <begin position="254"/>
        <end position="360"/>
    </location>
</feature>
<evidence type="ECO:0000313" key="15">
    <source>
        <dbReference type="Proteomes" id="UP000680038"/>
    </source>
</evidence>
<dbReference type="Gene3D" id="3.55.50.30">
    <property type="match status" value="1"/>
</dbReference>
<feature type="domain" description="TonB-dependent receptor-like beta-barrel" evidence="11">
    <location>
        <begin position="562"/>
        <end position="1100"/>
    </location>
</feature>
<evidence type="ECO:0000256" key="3">
    <source>
        <dbReference type="ARBA" id="ARBA00022452"/>
    </source>
</evidence>
<reference evidence="14" key="1">
    <citation type="submission" date="2021-04" db="EMBL/GenBank/DDBJ databases">
        <authorList>
            <person name="Rodrigo-Torres L."/>
            <person name="Arahal R. D."/>
            <person name="Lucena T."/>
        </authorList>
    </citation>
    <scope>NUCLEOTIDE SEQUENCE</scope>
    <source>
        <strain evidence="14">CECT 9275</strain>
    </source>
</reference>
<dbReference type="InterPro" id="IPR008969">
    <property type="entry name" value="CarboxyPept-like_regulatory"/>
</dbReference>
<evidence type="ECO:0000259" key="11">
    <source>
        <dbReference type="Pfam" id="PF00593"/>
    </source>
</evidence>
<evidence type="ECO:0000256" key="10">
    <source>
        <dbReference type="SAM" id="SignalP"/>
    </source>
</evidence>
<comment type="similarity">
    <text evidence="8 9">Belongs to the TonB-dependent receptor family.</text>
</comment>
<comment type="subcellular location">
    <subcellularLocation>
        <location evidence="1 8">Cell outer membrane</location>
        <topology evidence="1 8">Multi-pass membrane protein</topology>
    </subcellularLocation>
</comment>
<evidence type="ECO:0000259" key="12">
    <source>
        <dbReference type="Pfam" id="PF07715"/>
    </source>
</evidence>
<evidence type="ECO:0000256" key="4">
    <source>
        <dbReference type="ARBA" id="ARBA00022692"/>
    </source>
</evidence>
<dbReference type="InterPro" id="IPR023997">
    <property type="entry name" value="TonB-dep_OMP_SusC/RagA_CS"/>
</dbReference>
<feature type="chain" id="PRO_5037241038" evidence="10">
    <location>
        <begin position="22"/>
        <end position="1152"/>
    </location>
</feature>
<keyword evidence="15" id="KW-1185">Reference proteome</keyword>
<dbReference type="SUPFAM" id="SSF49464">
    <property type="entry name" value="Carboxypeptidase regulatory domain-like"/>
    <property type="match status" value="1"/>
</dbReference>
<evidence type="ECO:0000313" key="14">
    <source>
        <dbReference type="EMBL" id="CAG5000013.1"/>
    </source>
</evidence>
<evidence type="ECO:0000256" key="1">
    <source>
        <dbReference type="ARBA" id="ARBA00004571"/>
    </source>
</evidence>
<keyword evidence="10" id="KW-0732">Signal</keyword>
<feature type="domain" description="Protein FecR C-terminal" evidence="13">
    <location>
        <begin position="44"/>
        <end position="104"/>
    </location>
</feature>
<keyword evidence="2 8" id="KW-0813">Transport</keyword>
<accession>A0A916JC23</accession>
<dbReference type="PROSITE" id="PS52016">
    <property type="entry name" value="TONB_DEPENDENT_REC_3"/>
    <property type="match status" value="1"/>
</dbReference>